<comment type="caution">
    <text evidence="7">The sequence shown here is derived from an EMBL/GenBank/DDBJ whole genome shotgun (WGS) entry which is preliminary data.</text>
</comment>
<dbReference type="OrthoDB" id="10051896at2759"/>
<dbReference type="SUPFAM" id="SSF57535">
    <property type="entry name" value="Complement control module/SCR domain"/>
    <property type="match status" value="2"/>
</dbReference>
<organism evidence="7 8">
    <name type="scientific">Desmophyllum pertusum</name>
    <dbReference type="NCBI Taxonomy" id="174260"/>
    <lineage>
        <taxon>Eukaryota</taxon>
        <taxon>Metazoa</taxon>
        <taxon>Cnidaria</taxon>
        <taxon>Anthozoa</taxon>
        <taxon>Hexacorallia</taxon>
        <taxon>Scleractinia</taxon>
        <taxon>Caryophylliina</taxon>
        <taxon>Caryophylliidae</taxon>
        <taxon>Desmophyllum</taxon>
    </lineage>
</organism>
<dbReference type="Gene3D" id="2.10.70.10">
    <property type="entry name" value="Complement Module, domain 1"/>
    <property type="match status" value="3"/>
</dbReference>
<protein>
    <submittedName>
        <fullName evidence="7">Uncharacterized protein</fullName>
    </submittedName>
</protein>
<keyword evidence="4" id="KW-0768">Sushi</keyword>
<keyword evidence="2" id="KW-0677">Repeat</keyword>
<dbReference type="GO" id="GO:0006508">
    <property type="term" value="P:proteolysis"/>
    <property type="evidence" value="ECO:0007669"/>
    <property type="project" value="InterPro"/>
</dbReference>
<evidence type="ECO:0000313" key="8">
    <source>
        <dbReference type="Proteomes" id="UP001163046"/>
    </source>
</evidence>
<evidence type="ECO:0000259" key="5">
    <source>
        <dbReference type="PROSITE" id="PS50240"/>
    </source>
</evidence>
<dbReference type="InterPro" id="IPR051277">
    <property type="entry name" value="SEZ6_CSMD_C4BPB_Regulators"/>
</dbReference>
<feature type="domain" description="Sushi" evidence="6">
    <location>
        <begin position="48"/>
        <end position="104"/>
    </location>
</feature>
<keyword evidence="8" id="KW-1185">Reference proteome</keyword>
<reference evidence="7" key="1">
    <citation type="submission" date="2023-01" db="EMBL/GenBank/DDBJ databases">
        <title>Genome assembly of the deep-sea coral Lophelia pertusa.</title>
        <authorList>
            <person name="Herrera S."/>
            <person name="Cordes E."/>
        </authorList>
    </citation>
    <scope>NUCLEOTIDE SEQUENCE</scope>
    <source>
        <strain evidence="7">USNM1676648</strain>
        <tissue evidence="7">Polyp</tissue>
    </source>
</reference>
<dbReference type="InterPro" id="IPR018114">
    <property type="entry name" value="TRYPSIN_HIS"/>
</dbReference>
<keyword evidence="3" id="KW-1015">Disulfide bond</keyword>
<dbReference type="SMART" id="SM00032">
    <property type="entry name" value="CCP"/>
    <property type="match status" value="3"/>
</dbReference>
<sequence length="297" mass="33228">MVGANMQECDNGRWTNDRPQCKEYTLEGKDILTCNDGKWNYNPPNCRAPCRDPGPPINGKIHGGDFRHNSWVTFSCDRNYQRDGNERIKCNDGSWIGSAPKCIAVCADPGKPVNGKRLDDNFQDGNTVTFKCNVNHDLVGNRTIRCNGRVWSSDTPKCKDYSPCGVRPVDFRARIVGGKSSTRGWWPWQIGLYTVNNKGNDVLICGGALISGQWILTAAHCFHRKDIFTGKYRLFDNVLNGGAFVREGKRGDNYRWVAYWSWELGGGVRATRSVWILHQGVPIHGLDSGNNAQTSRG</sequence>
<dbReference type="PANTHER" id="PTHR45656">
    <property type="entry name" value="PROTEIN CBR-CLEC-78"/>
    <property type="match status" value="1"/>
</dbReference>
<dbReference type="Proteomes" id="UP001163046">
    <property type="component" value="Unassembled WGS sequence"/>
</dbReference>
<evidence type="ECO:0000259" key="6">
    <source>
        <dbReference type="PROSITE" id="PS50923"/>
    </source>
</evidence>
<dbReference type="Gene3D" id="2.40.10.10">
    <property type="entry name" value="Trypsin-like serine proteases"/>
    <property type="match status" value="1"/>
</dbReference>
<comment type="caution">
    <text evidence="4">Lacks conserved residue(s) required for the propagation of feature annotation.</text>
</comment>
<evidence type="ECO:0000256" key="2">
    <source>
        <dbReference type="ARBA" id="ARBA00022737"/>
    </source>
</evidence>
<dbReference type="Pfam" id="PF00089">
    <property type="entry name" value="Trypsin"/>
    <property type="match status" value="1"/>
</dbReference>
<name>A0A9W9ZKR1_9CNID</name>
<evidence type="ECO:0000256" key="3">
    <source>
        <dbReference type="ARBA" id="ARBA00023157"/>
    </source>
</evidence>
<feature type="domain" description="Sushi" evidence="6">
    <location>
        <begin position="105"/>
        <end position="160"/>
    </location>
</feature>
<dbReference type="PROSITE" id="PS50240">
    <property type="entry name" value="TRYPSIN_DOM"/>
    <property type="match status" value="1"/>
</dbReference>
<dbReference type="InterPro" id="IPR043504">
    <property type="entry name" value="Peptidase_S1_PA_chymotrypsin"/>
</dbReference>
<proteinExistence type="predicted"/>
<dbReference type="InterPro" id="IPR001254">
    <property type="entry name" value="Trypsin_dom"/>
</dbReference>
<dbReference type="CDD" id="cd00033">
    <property type="entry name" value="CCP"/>
    <property type="match status" value="2"/>
</dbReference>
<dbReference type="PROSITE" id="PS50923">
    <property type="entry name" value="SUSHI"/>
    <property type="match status" value="2"/>
</dbReference>
<dbReference type="Pfam" id="PF00084">
    <property type="entry name" value="Sushi"/>
    <property type="match status" value="2"/>
</dbReference>
<keyword evidence="1" id="KW-0732">Signal</keyword>
<dbReference type="InterPro" id="IPR000436">
    <property type="entry name" value="Sushi_SCR_CCP_dom"/>
</dbReference>
<dbReference type="InterPro" id="IPR035976">
    <property type="entry name" value="Sushi/SCR/CCP_sf"/>
</dbReference>
<evidence type="ECO:0000256" key="4">
    <source>
        <dbReference type="PROSITE-ProRule" id="PRU00302"/>
    </source>
</evidence>
<evidence type="ECO:0000313" key="7">
    <source>
        <dbReference type="EMBL" id="KAJ7383521.1"/>
    </source>
</evidence>
<dbReference type="SUPFAM" id="SSF50494">
    <property type="entry name" value="Trypsin-like serine proteases"/>
    <property type="match status" value="1"/>
</dbReference>
<gene>
    <name evidence="7" type="ORF">OS493_027687</name>
</gene>
<accession>A0A9W9ZKR1</accession>
<dbReference type="EMBL" id="MU825898">
    <property type="protein sequence ID" value="KAJ7383521.1"/>
    <property type="molecule type" value="Genomic_DNA"/>
</dbReference>
<feature type="domain" description="Peptidase S1" evidence="5">
    <location>
        <begin position="175"/>
        <end position="234"/>
    </location>
</feature>
<evidence type="ECO:0000256" key="1">
    <source>
        <dbReference type="ARBA" id="ARBA00022729"/>
    </source>
</evidence>
<dbReference type="PANTHER" id="PTHR45656:SF4">
    <property type="entry name" value="PROTEIN CBR-CLEC-78"/>
    <property type="match status" value="1"/>
</dbReference>
<dbReference type="InterPro" id="IPR009003">
    <property type="entry name" value="Peptidase_S1_PA"/>
</dbReference>
<dbReference type="GO" id="GO:0004252">
    <property type="term" value="F:serine-type endopeptidase activity"/>
    <property type="evidence" value="ECO:0007669"/>
    <property type="project" value="InterPro"/>
</dbReference>
<dbReference type="PROSITE" id="PS00134">
    <property type="entry name" value="TRYPSIN_HIS"/>
    <property type="match status" value="1"/>
</dbReference>
<dbReference type="AlphaFoldDB" id="A0A9W9ZKR1"/>